<proteinExistence type="predicted"/>
<dbReference type="GO" id="GO:0016787">
    <property type="term" value="F:hydrolase activity"/>
    <property type="evidence" value="ECO:0007669"/>
    <property type="project" value="InterPro"/>
</dbReference>
<feature type="domain" description="3-keto-alpha-glucoside-1,2-lyase/3-keto-2-hydroxy-glucal hydratase" evidence="2">
    <location>
        <begin position="26"/>
        <end position="202"/>
    </location>
</feature>
<dbReference type="InterPro" id="IPR010496">
    <property type="entry name" value="AL/BT2_dom"/>
</dbReference>
<dbReference type="AlphaFoldDB" id="A0A517YDW0"/>
<dbReference type="EMBL" id="CP036274">
    <property type="protein sequence ID" value="QDU28322.1"/>
    <property type="molecule type" value="Genomic_DNA"/>
</dbReference>
<dbReference type="KEGG" id="aagg:ETAA8_34220"/>
<gene>
    <name evidence="3" type="ORF">ETAA8_34220</name>
</gene>
<reference evidence="3 4" key="1">
    <citation type="submission" date="2019-02" db="EMBL/GenBank/DDBJ databases">
        <title>Deep-cultivation of Planctomycetes and their phenomic and genomic characterization uncovers novel biology.</title>
        <authorList>
            <person name="Wiegand S."/>
            <person name="Jogler M."/>
            <person name="Boedeker C."/>
            <person name="Pinto D."/>
            <person name="Vollmers J."/>
            <person name="Rivas-Marin E."/>
            <person name="Kohn T."/>
            <person name="Peeters S.H."/>
            <person name="Heuer A."/>
            <person name="Rast P."/>
            <person name="Oberbeckmann S."/>
            <person name="Bunk B."/>
            <person name="Jeske O."/>
            <person name="Meyerdierks A."/>
            <person name="Storesund J.E."/>
            <person name="Kallscheuer N."/>
            <person name="Luecker S."/>
            <person name="Lage O.M."/>
            <person name="Pohl T."/>
            <person name="Merkel B.J."/>
            <person name="Hornburger P."/>
            <person name="Mueller R.-W."/>
            <person name="Bruemmer F."/>
            <person name="Labrenz M."/>
            <person name="Spormann A.M."/>
            <person name="Op den Camp H."/>
            <person name="Overmann J."/>
            <person name="Amann R."/>
            <person name="Jetten M.S.M."/>
            <person name="Mascher T."/>
            <person name="Medema M.H."/>
            <person name="Devos D.P."/>
            <person name="Kaster A.-K."/>
            <person name="Ovreas L."/>
            <person name="Rohde M."/>
            <person name="Galperin M.Y."/>
            <person name="Jogler C."/>
        </authorList>
    </citation>
    <scope>NUCLEOTIDE SEQUENCE [LARGE SCALE GENOMIC DNA]</scope>
    <source>
        <strain evidence="3 4">ETA_A8</strain>
    </source>
</reference>
<keyword evidence="1" id="KW-0732">Signal</keyword>
<dbReference type="RefSeq" id="WP_145090401.1">
    <property type="nucleotide sequence ID" value="NZ_CP036274.1"/>
</dbReference>
<protein>
    <recommendedName>
        <fullName evidence="2">3-keto-alpha-glucoside-1,2-lyase/3-keto-2-hydroxy-glucal hydratase domain-containing protein</fullName>
    </recommendedName>
</protein>
<dbReference type="OrthoDB" id="242352at2"/>
<dbReference type="Gene3D" id="2.60.120.560">
    <property type="entry name" value="Exo-inulinase, domain 1"/>
    <property type="match status" value="1"/>
</dbReference>
<dbReference type="Pfam" id="PF06439">
    <property type="entry name" value="3keto-disac_hyd"/>
    <property type="match status" value="1"/>
</dbReference>
<organism evidence="3 4">
    <name type="scientific">Anatilimnocola aggregata</name>
    <dbReference type="NCBI Taxonomy" id="2528021"/>
    <lineage>
        <taxon>Bacteria</taxon>
        <taxon>Pseudomonadati</taxon>
        <taxon>Planctomycetota</taxon>
        <taxon>Planctomycetia</taxon>
        <taxon>Pirellulales</taxon>
        <taxon>Pirellulaceae</taxon>
        <taxon>Anatilimnocola</taxon>
    </lineage>
</organism>
<feature type="signal peptide" evidence="1">
    <location>
        <begin position="1"/>
        <end position="20"/>
    </location>
</feature>
<sequence precursor="true">MRYFASLLLAAIGLVATLQAEDKKSDWVQMFDGKTWDGWKIAENEKSFSIKDGAIVAHGTRAHAFYTANDKPFKNFEFKCEVQTKTNSNAGIFIHTQWQEKDWPKIGYECQVNNSYNKDPQKTGGLYNTVKVLEAPAKDDEWFTYYIKVDGKHVMVKINDKTVVDFEEPADKSGTIKLSEGTFALQAHDPGSTVMFRNLQVRRLP</sequence>
<evidence type="ECO:0000256" key="1">
    <source>
        <dbReference type="SAM" id="SignalP"/>
    </source>
</evidence>
<accession>A0A517YDW0</accession>
<evidence type="ECO:0000259" key="2">
    <source>
        <dbReference type="Pfam" id="PF06439"/>
    </source>
</evidence>
<name>A0A517YDW0_9BACT</name>
<evidence type="ECO:0000313" key="3">
    <source>
        <dbReference type="EMBL" id="QDU28322.1"/>
    </source>
</evidence>
<keyword evidence="4" id="KW-1185">Reference proteome</keyword>
<dbReference type="Proteomes" id="UP000315017">
    <property type="component" value="Chromosome"/>
</dbReference>
<evidence type="ECO:0000313" key="4">
    <source>
        <dbReference type="Proteomes" id="UP000315017"/>
    </source>
</evidence>
<feature type="chain" id="PRO_5022143995" description="3-keto-alpha-glucoside-1,2-lyase/3-keto-2-hydroxy-glucal hydratase domain-containing protein" evidence="1">
    <location>
        <begin position="21"/>
        <end position="205"/>
    </location>
</feature>